<dbReference type="InterPro" id="IPR035328">
    <property type="entry name" value="DUF3048_C"/>
</dbReference>
<evidence type="ECO:0000256" key="2">
    <source>
        <dbReference type="SAM" id="SignalP"/>
    </source>
</evidence>
<dbReference type="PROSITE" id="PS51257">
    <property type="entry name" value="PROKAR_LIPOPROTEIN"/>
    <property type="match status" value="1"/>
</dbReference>
<keyword evidence="2" id="KW-0732">Signal</keyword>
<dbReference type="Pfam" id="PF11258">
    <property type="entry name" value="DUF3048"/>
    <property type="match status" value="1"/>
</dbReference>
<dbReference type="SUPFAM" id="SSF159774">
    <property type="entry name" value="YerB-like"/>
    <property type="match status" value="1"/>
</dbReference>
<accession>A0A9D2JPW3</accession>
<evidence type="ECO:0000256" key="1">
    <source>
        <dbReference type="SAM" id="MobiDB-lite"/>
    </source>
</evidence>
<name>A0A9D2JPW3_9FIRM</name>
<evidence type="ECO:0000313" key="6">
    <source>
        <dbReference type="Proteomes" id="UP000824105"/>
    </source>
</evidence>
<evidence type="ECO:0000259" key="4">
    <source>
        <dbReference type="Pfam" id="PF17479"/>
    </source>
</evidence>
<feature type="compositionally biased region" description="Polar residues" evidence="1">
    <location>
        <begin position="422"/>
        <end position="433"/>
    </location>
</feature>
<feature type="compositionally biased region" description="Low complexity" evidence="1">
    <location>
        <begin position="29"/>
        <end position="41"/>
    </location>
</feature>
<dbReference type="Proteomes" id="UP000824105">
    <property type="component" value="Unassembled WGS sequence"/>
</dbReference>
<reference evidence="5" key="1">
    <citation type="journal article" date="2021" name="PeerJ">
        <title>Extensive microbial diversity within the chicken gut microbiome revealed by metagenomics and culture.</title>
        <authorList>
            <person name="Gilroy R."/>
            <person name="Ravi A."/>
            <person name="Getino M."/>
            <person name="Pursley I."/>
            <person name="Horton D.L."/>
            <person name="Alikhan N.F."/>
            <person name="Baker D."/>
            <person name="Gharbi K."/>
            <person name="Hall N."/>
            <person name="Watson M."/>
            <person name="Adriaenssens E.M."/>
            <person name="Foster-Nyarko E."/>
            <person name="Jarju S."/>
            <person name="Secka A."/>
            <person name="Antonio M."/>
            <person name="Oren A."/>
            <person name="Chaudhuri R.R."/>
            <person name="La Ragione R."/>
            <person name="Hildebrand F."/>
            <person name="Pallen M.J."/>
        </authorList>
    </citation>
    <scope>NUCLEOTIDE SEQUENCE</scope>
    <source>
        <strain evidence="5">CHK188-11489</strain>
    </source>
</reference>
<dbReference type="Pfam" id="PF17479">
    <property type="entry name" value="DUF3048_C"/>
    <property type="match status" value="1"/>
</dbReference>
<comment type="caution">
    <text evidence="5">The sequence shown here is derived from an EMBL/GenBank/DDBJ whole genome shotgun (WGS) entry which is preliminary data.</text>
</comment>
<evidence type="ECO:0000313" key="5">
    <source>
        <dbReference type="EMBL" id="HIZ62167.1"/>
    </source>
</evidence>
<dbReference type="InterPro" id="IPR021416">
    <property type="entry name" value="DUF3048_N"/>
</dbReference>
<protein>
    <submittedName>
        <fullName evidence="5">DUF3048 domain-containing protein</fullName>
    </submittedName>
</protein>
<feature type="signal peptide" evidence="2">
    <location>
        <begin position="1"/>
        <end position="19"/>
    </location>
</feature>
<gene>
    <name evidence="5" type="ORF">H9724_05295</name>
</gene>
<feature type="domain" description="DUF3048" evidence="4">
    <location>
        <begin position="257"/>
        <end position="377"/>
    </location>
</feature>
<feature type="region of interest" description="Disordered" evidence="1">
    <location>
        <begin position="405"/>
        <end position="446"/>
    </location>
</feature>
<dbReference type="EMBL" id="DXBF01000048">
    <property type="protein sequence ID" value="HIZ62167.1"/>
    <property type="molecule type" value="Genomic_DNA"/>
</dbReference>
<reference evidence="5" key="2">
    <citation type="submission" date="2021-04" db="EMBL/GenBank/DDBJ databases">
        <authorList>
            <person name="Gilroy R."/>
        </authorList>
    </citation>
    <scope>NUCLEOTIDE SEQUENCE</scope>
    <source>
        <strain evidence="5">CHK188-11489</strain>
    </source>
</reference>
<feature type="domain" description="DUF3048" evidence="3">
    <location>
        <begin position="52"/>
        <end position="205"/>
    </location>
</feature>
<dbReference type="Gene3D" id="3.50.90.10">
    <property type="entry name" value="YerB-like"/>
    <property type="match status" value="1"/>
</dbReference>
<evidence type="ECO:0000259" key="3">
    <source>
        <dbReference type="Pfam" id="PF11258"/>
    </source>
</evidence>
<dbReference type="AlphaFoldDB" id="A0A9D2JPW3"/>
<organism evidence="5 6">
    <name type="scientific">Candidatus Gemmiger avistercoris</name>
    <dbReference type="NCBI Taxonomy" id="2838606"/>
    <lineage>
        <taxon>Bacteria</taxon>
        <taxon>Bacillati</taxon>
        <taxon>Bacillota</taxon>
        <taxon>Clostridia</taxon>
        <taxon>Eubacteriales</taxon>
        <taxon>Gemmiger</taxon>
    </lineage>
</organism>
<dbReference type="InterPro" id="IPR023158">
    <property type="entry name" value="YerB-like_sf"/>
</dbReference>
<proteinExistence type="predicted"/>
<sequence>MKRKLLIVLAILTLCVALAACKKSEDAPASSAAPEATATPEPTLPPYEANALTGEARDADYKNQRITAVMVNNIVAARPQRGLSKADILFEIKVEGGITRFMPLYTDYEDIGEIGPVRSGRDQFFRLILPWQALYVHEGQSVVMQQYAIDYSYGNLNINDVGNWGDRDPGRVNWNGASYNSGTLAYEHTLYMTSDELAEYIQDHNIDMDRPTDSTFFNFVDYRTGETRDLSASLDSAYSDKYGPVVSDGEYVEIEHSPSYKTRFLYDAASNTYTMQQNYSDGQWRDTVDEANDTTLAFPNVLVLYTDIHTYPGHEAKDLQYAEYAWGGIGYYCYGGKCEKIYWQKGTPQEALRLYYLTEDGQCSDTPLEVNIGKSYVAVTDVDYAENFIHTTLADMDLESTTTKTYESDYVEDDAEAGETLGMSTDDLTNNATGAGDAAEDPEAVG</sequence>
<feature type="chain" id="PRO_5038801181" evidence="2">
    <location>
        <begin position="20"/>
        <end position="446"/>
    </location>
</feature>
<feature type="region of interest" description="Disordered" evidence="1">
    <location>
        <begin position="29"/>
        <end position="48"/>
    </location>
</feature>